<feature type="chain" id="PRO_5047361149" evidence="1">
    <location>
        <begin position="19"/>
        <end position="177"/>
    </location>
</feature>
<dbReference type="Proteomes" id="UP001500067">
    <property type="component" value="Unassembled WGS sequence"/>
</dbReference>
<keyword evidence="3" id="KW-1185">Reference proteome</keyword>
<organism evidence="2 3">
    <name type="scientific">Nemorincola caseinilytica</name>
    <dbReference type="NCBI Taxonomy" id="2054315"/>
    <lineage>
        <taxon>Bacteria</taxon>
        <taxon>Pseudomonadati</taxon>
        <taxon>Bacteroidota</taxon>
        <taxon>Chitinophagia</taxon>
        <taxon>Chitinophagales</taxon>
        <taxon>Chitinophagaceae</taxon>
        <taxon>Nemorincola</taxon>
    </lineage>
</organism>
<reference evidence="3" key="1">
    <citation type="journal article" date="2019" name="Int. J. Syst. Evol. Microbiol.">
        <title>The Global Catalogue of Microorganisms (GCM) 10K type strain sequencing project: providing services to taxonomists for standard genome sequencing and annotation.</title>
        <authorList>
            <consortium name="The Broad Institute Genomics Platform"/>
            <consortium name="The Broad Institute Genome Sequencing Center for Infectious Disease"/>
            <person name="Wu L."/>
            <person name="Ma J."/>
        </authorList>
    </citation>
    <scope>NUCLEOTIDE SEQUENCE [LARGE SCALE GENOMIC DNA]</scope>
    <source>
        <strain evidence="3">JCM 32105</strain>
    </source>
</reference>
<sequence length="177" mass="19932">MKLLHLIAAMAIAQMASAQDFCKDIKKEVSDNKMLTEYESPYKESALPLIRVKRSVSVDEDTPFDNFVMVFRVICGVDDIYATNSDGGKTEKPEKRLTIVFDDNTRIVDDTVDVMHDITVDRTEAIRYIYYPVIPETVGDLSSKKISKFVIAGQEVPVPADNANAIMQYTKCIRNAK</sequence>
<dbReference type="EMBL" id="BAABFA010000024">
    <property type="protein sequence ID" value="GAA4470027.1"/>
    <property type="molecule type" value="Genomic_DNA"/>
</dbReference>
<keyword evidence="1" id="KW-0732">Signal</keyword>
<dbReference type="RefSeq" id="WP_345085180.1">
    <property type="nucleotide sequence ID" value="NZ_BAABFA010000024.1"/>
</dbReference>
<evidence type="ECO:0000313" key="2">
    <source>
        <dbReference type="EMBL" id="GAA4470027.1"/>
    </source>
</evidence>
<name>A0ABP8NN40_9BACT</name>
<comment type="caution">
    <text evidence="2">The sequence shown here is derived from an EMBL/GenBank/DDBJ whole genome shotgun (WGS) entry which is preliminary data.</text>
</comment>
<proteinExistence type="predicted"/>
<accession>A0ABP8NN40</accession>
<gene>
    <name evidence="2" type="ORF">GCM10023093_30470</name>
</gene>
<protein>
    <submittedName>
        <fullName evidence="2">Uncharacterized protein</fullName>
    </submittedName>
</protein>
<evidence type="ECO:0000313" key="3">
    <source>
        <dbReference type="Proteomes" id="UP001500067"/>
    </source>
</evidence>
<feature type="signal peptide" evidence="1">
    <location>
        <begin position="1"/>
        <end position="18"/>
    </location>
</feature>
<evidence type="ECO:0000256" key="1">
    <source>
        <dbReference type="SAM" id="SignalP"/>
    </source>
</evidence>